<keyword evidence="2" id="KW-1185">Reference proteome</keyword>
<protein>
    <submittedName>
        <fullName evidence="1">Uncharacterized protein</fullName>
    </submittedName>
</protein>
<gene>
    <name evidence="1" type="ORF">VNO77_03276</name>
</gene>
<proteinExistence type="predicted"/>
<accession>A0AAN9MZD9</accession>
<evidence type="ECO:0000313" key="2">
    <source>
        <dbReference type="Proteomes" id="UP001367508"/>
    </source>
</evidence>
<reference evidence="1 2" key="1">
    <citation type="submission" date="2024-01" db="EMBL/GenBank/DDBJ databases">
        <title>The genomes of 5 underutilized Papilionoideae crops provide insights into root nodulation and disease resistanc.</title>
        <authorList>
            <person name="Jiang F."/>
        </authorList>
    </citation>
    <scope>NUCLEOTIDE SEQUENCE [LARGE SCALE GENOMIC DNA]</scope>
    <source>
        <strain evidence="1">LVBAO_FW01</strain>
        <tissue evidence="1">Leaves</tissue>
    </source>
</reference>
<dbReference type="Proteomes" id="UP001367508">
    <property type="component" value="Unassembled WGS sequence"/>
</dbReference>
<sequence length="115" mass="12659">MEGTNTIFQMAINVGCHAPELWFVCVHDARPQDHMGMDSHGEFWKQKEGEALRLFFGSSSLHSSQGGRRIATSPLTENKWTIGYGSGATNIECMNQGADVGFHKASLTCNAIENR</sequence>
<comment type="caution">
    <text evidence="1">The sequence shown here is derived from an EMBL/GenBank/DDBJ whole genome shotgun (WGS) entry which is preliminary data.</text>
</comment>
<dbReference type="AlphaFoldDB" id="A0AAN9MZD9"/>
<dbReference type="EMBL" id="JAYMYQ010000001">
    <property type="protein sequence ID" value="KAK7361228.1"/>
    <property type="molecule type" value="Genomic_DNA"/>
</dbReference>
<organism evidence="1 2">
    <name type="scientific">Canavalia gladiata</name>
    <name type="common">Sword bean</name>
    <name type="synonym">Dolichos gladiatus</name>
    <dbReference type="NCBI Taxonomy" id="3824"/>
    <lineage>
        <taxon>Eukaryota</taxon>
        <taxon>Viridiplantae</taxon>
        <taxon>Streptophyta</taxon>
        <taxon>Embryophyta</taxon>
        <taxon>Tracheophyta</taxon>
        <taxon>Spermatophyta</taxon>
        <taxon>Magnoliopsida</taxon>
        <taxon>eudicotyledons</taxon>
        <taxon>Gunneridae</taxon>
        <taxon>Pentapetalae</taxon>
        <taxon>rosids</taxon>
        <taxon>fabids</taxon>
        <taxon>Fabales</taxon>
        <taxon>Fabaceae</taxon>
        <taxon>Papilionoideae</taxon>
        <taxon>50 kb inversion clade</taxon>
        <taxon>NPAAA clade</taxon>
        <taxon>indigoferoid/millettioid clade</taxon>
        <taxon>Phaseoleae</taxon>
        <taxon>Canavalia</taxon>
    </lineage>
</organism>
<evidence type="ECO:0000313" key="1">
    <source>
        <dbReference type="EMBL" id="KAK7361228.1"/>
    </source>
</evidence>
<name>A0AAN9MZD9_CANGL</name>